<keyword evidence="3 5" id="KW-0472">Membrane</keyword>
<keyword evidence="8" id="KW-1185">Reference proteome</keyword>
<evidence type="ECO:0000259" key="6">
    <source>
        <dbReference type="Pfam" id="PF13145"/>
    </source>
</evidence>
<comment type="subcellular location">
    <subcellularLocation>
        <location evidence="1">Cell membrane</location>
    </subcellularLocation>
</comment>
<keyword evidence="7" id="KW-0413">Isomerase</keyword>
<gene>
    <name evidence="7" type="ORF">KUH32_14550</name>
</gene>
<reference evidence="7" key="1">
    <citation type="submission" date="2021-06" db="EMBL/GenBank/DDBJ databases">
        <title>Thalassococcus sp. CAU 1522 isolated from sea sand, Republic of Korea.</title>
        <authorList>
            <person name="Kim W."/>
        </authorList>
    </citation>
    <scope>NUCLEOTIDE SEQUENCE</scope>
    <source>
        <strain evidence="7">CAU 1522</strain>
    </source>
</reference>
<dbReference type="InterPro" id="IPR052029">
    <property type="entry name" value="PpiD_chaperone"/>
</dbReference>
<keyword evidence="5" id="KW-0812">Transmembrane</keyword>
<dbReference type="Pfam" id="PF13145">
    <property type="entry name" value="Rotamase_2"/>
    <property type="match status" value="1"/>
</dbReference>
<dbReference type="Proteomes" id="UP001166293">
    <property type="component" value="Unassembled WGS sequence"/>
</dbReference>
<name>A0ABS6NAC6_9RHOB</name>
<dbReference type="EMBL" id="JAHRWL010000002">
    <property type="protein sequence ID" value="MBV2360983.1"/>
    <property type="molecule type" value="Genomic_DNA"/>
</dbReference>
<evidence type="ECO:0000256" key="3">
    <source>
        <dbReference type="ARBA" id="ARBA00023136"/>
    </source>
</evidence>
<evidence type="ECO:0000256" key="5">
    <source>
        <dbReference type="SAM" id="Phobius"/>
    </source>
</evidence>
<evidence type="ECO:0000256" key="1">
    <source>
        <dbReference type="ARBA" id="ARBA00004236"/>
    </source>
</evidence>
<dbReference type="Pfam" id="PF13624">
    <property type="entry name" value="SurA_N_3"/>
    <property type="match status" value="1"/>
</dbReference>
<evidence type="ECO:0000256" key="4">
    <source>
        <dbReference type="ARBA" id="ARBA00023186"/>
    </source>
</evidence>
<evidence type="ECO:0000313" key="8">
    <source>
        <dbReference type="Proteomes" id="UP001166293"/>
    </source>
</evidence>
<keyword evidence="5" id="KW-1133">Transmembrane helix</keyword>
<evidence type="ECO:0000256" key="2">
    <source>
        <dbReference type="ARBA" id="ARBA00022475"/>
    </source>
</evidence>
<dbReference type="RefSeq" id="WP_217779323.1">
    <property type="nucleotide sequence ID" value="NZ_JAHRWL010000002.1"/>
</dbReference>
<proteinExistence type="predicted"/>
<dbReference type="PANTHER" id="PTHR47529:SF1">
    <property type="entry name" value="PERIPLASMIC CHAPERONE PPID"/>
    <property type="match status" value="1"/>
</dbReference>
<keyword evidence="2" id="KW-1003">Cell membrane</keyword>
<dbReference type="InterPro" id="IPR000297">
    <property type="entry name" value="PPIase_PpiC"/>
</dbReference>
<organism evidence="7 8">
    <name type="scientific">Thalassococcus arenae</name>
    <dbReference type="NCBI Taxonomy" id="2851652"/>
    <lineage>
        <taxon>Bacteria</taxon>
        <taxon>Pseudomonadati</taxon>
        <taxon>Pseudomonadota</taxon>
        <taxon>Alphaproteobacteria</taxon>
        <taxon>Rhodobacterales</taxon>
        <taxon>Roseobacteraceae</taxon>
        <taxon>Thalassococcus</taxon>
    </lineage>
</organism>
<keyword evidence="4" id="KW-0143">Chaperone</keyword>
<sequence length="615" mass="65751">MARAKGGLSKTFVWIILGLLIVGLAGFGATNFSGTVRSVGSVGDSDIPLQDYARTLQNEIRAFEAQTGQPLPFQQARDIGLTDQVLAQVVVATALDDEARRIGLSIGDERLARELRQIDAFNGSDGQFNREAYAFALQNAGLSEAEFEEDLRADSGRALLQAAVVAGVAFPDTYVDTLLAHIGERRAYSYAALTGDLLTDPLPEPTDADLTAWYEANIDRFTRPETRLITYAWLTPDMIVDEVEVDQAALRAAYDERRAEFNLPERRLVERLVFADDAAARTAADRIASGDATFEALVAERGLALADTDMGDVTADDLGAAAELVFAAQPGSVAGPAPSSLGPALYRVNAVLPSQNTSFEEAEPDLRDALAMDRARRVIDAQIQDFDDRLAAGATLEELAAETDMRLGQIDFNDLSEQDIAGYDAFRSAALAATEQDFPAIDDLGDGGIFALRLDGIEPPAPRPFEDVADAVSQGWVAEQRVTALAAAGEALQAQLAEGRTFEALGLTVQSEPGITRNGALTGQVAELRRAAFEMEPGAVQVVTTPDGAYLLRLDEIIAVDMSSEEAQLIAGAVQDQAVSDVANDLFRALASDIQSRAGVTINQEALNAVHANFQ</sequence>
<dbReference type="GO" id="GO:0016853">
    <property type="term" value="F:isomerase activity"/>
    <property type="evidence" value="ECO:0007669"/>
    <property type="project" value="UniProtKB-KW"/>
</dbReference>
<feature type="domain" description="PpiC" evidence="6">
    <location>
        <begin position="245"/>
        <end position="364"/>
    </location>
</feature>
<evidence type="ECO:0000313" key="7">
    <source>
        <dbReference type="EMBL" id="MBV2360983.1"/>
    </source>
</evidence>
<comment type="caution">
    <text evidence="7">The sequence shown here is derived from an EMBL/GenBank/DDBJ whole genome shotgun (WGS) entry which is preliminary data.</text>
</comment>
<dbReference type="PANTHER" id="PTHR47529">
    <property type="entry name" value="PEPTIDYL-PROLYL CIS-TRANS ISOMERASE D"/>
    <property type="match status" value="1"/>
</dbReference>
<protein>
    <submittedName>
        <fullName evidence="7">Peptidyl-prolyl cis-trans isomerase</fullName>
    </submittedName>
</protein>
<accession>A0ABS6NAC6</accession>
<feature type="transmembrane region" description="Helical" evidence="5">
    <location>
        <begin position="12"/>
        <end position="32"/>
    </location>
</feature>